<evidence type="ECO:0000256" key="2">
    <source>
        <dbReference type="ARBA" id="ARBA00022553"/>
    </source>
</evidence>
<proteinExistence type="inferred from homology"/>
<dbReference type="CDD" id="cd05123">
    <property type="entry name" value="STKc_AGC"/>
    <property type="match status" value="1"/>
</dbReference>
<keyword evidence="4 7" id="KW-0547">Nucleotide-binding</keyword>
<dbReference type="InterPro" id="IPR017441">
    <property type="entry name" value="Protein_kinase_ATP_BS"/>
</dbReference>
<dbReference type="PROSITE" id="PS50011">
    <property type="entry name" value="PROTEIN_KINASE_DOM"/>
    <property type="match status" value="1"/>
</dbReference>
<evidence type="ECO:0000256" key="9">
    <source>
        <dbReference type="SAM" id="MobiDB-lite"/>
    </source>
</evidence>
<feature type="binding site" evidence="7">
    <location>
        <position position="195"/>
    </location>
    <ligand>
        <name>ATP</name>
        <dbReference type="ChEBI" id="CHEBI:30616"/>
    </ligand>
</feature>
<dbReference type="GO" id="GO:0005634">
    <property type="term" value="C:nucleus"/>
    <property type="evidence" value="ECO:0000318"/>
    <property type="project" value="GO_Central"/>
</dbReference>
<dbReference type="SMART" id="SM00220">
    <property type="entry name" value="S_TKc"/>
    <property type="match status" value="1"/>
</dbReference>
<evidence type="ECO:0000256" key="3">
    <source>
        <dbReference type="ARBA" id="ARBA00022679"/>
    </source>
</evidence>
<keyword evidence="6 7" id="KW-0067">ATP-binding</keyword>
<dbReference type="GeneID" id="108716304"/>
<evidence type="ECO:0000256" key="5">
    <source>
        <dbReference type="ARBA" id="ARBA00022777"/>
    </source>
</evidence>
<dbReference type="GO" id="GO:0005524">
    <property type="term" value="F:ATP binding"/>
    <property type="evidence" value="ECO:0007669"/>
    <property type="project" value="UniProtKB-UniRule"/>
</dbReference>
<dbReference type="InterPro" id="IPR008271">
    <property type="entry name" value="Ser/Thr_kinase_AS"/>
</dbReference>
<keyword evidence="2" id="KW-0597">Phosphoprotein</keyword>
<evidence type="ECO:0000256" key="1">
    <source>
        <dbReference type="ARBA" id="ARBA00022527"/>
    </source>
</evidence>
<dbReference type="PROSITE" id="PS00107">
    <property type="entry name" value="PROTEIN_KINASE_ATP"/>
    <property type="match status" value="1"/>
</dbReference>
<feature type="region of interest" description="Disordered" evidence="9">
    <location>
        <begin position="36"/>
        <end position="150"/>
    </location>
</feature>
<sequence length="439" mass="49001">MNEEIKEAEPKKSGFGAKVFGLLRTLRGKLVSVFTSPTQKNAQKISEQQSVEEMRENQRANSRRKRKAEEYSEEESVILRKRRKSSEVRPPDLQLHSKASDDILKANQARRGKKRKRSGEEDSEVERVKRFKGDKTGSEERQCPDETKAGGVAGPVSIDRFIITRELGSGSFGTVSLARDKVTGQRVAIKTIAKKTAYPSLVMSERRILEAAQDCPYLVHSYAAFQTEEEIFFIMDYIPGGTLEDLLEGRGTLDIGTARNLAAEIVCGLTFLHSRGIIHRDLKPENILIDSAGLIRIADFGLAVEGVFGDETTAGYAGTKGYMAPEISNGGKYDSTVDYWSLGVILHEMLTGRKPAFSWWTNNFKCPQNLSPEEKDILMMLLCNDPIKRHDFVQCIKDHPFFESTDWLALEGGTTELPVTPVSVYNAETLSKENGVRAI</sequence>
<dbReference type="InterPro" id="IPR045270">
    <property type="entry name" value="STKc_AGC"/>
</dbReference>
<dbReference type="PANTHER" id="PTHR24351">
    <property type="entry name" value="RIBOSOMAL PROTEIN S6 KINASE"/>
    <property type="match status" value="1"/>
</dbReference>
<keyword evidence="11" id="KW-1185">Reference proteome</keyword>
<evidence type="ECO:0000259" key="10">
    <source>
        <dbReference type="PROSITE" id="PS50011"/>
    </source>
</evidence>
<feature type="domain" description="Protein kinase" evidence="10">
    <location>
        <begin position="161"/>
        <end position="402"/>
    </location>
</feature>
<evidence type="ECO:0000256" key="6">
    <source>
        <dbReference type="ARBA" id="ARBA00022840"/>
    </source>
</evidence>
<evidence type="ECO:0000256" key="8">
    <source>
        <dbReference type="RuleBase" id="RU000304"/>
    </source>
</evidence>
<dbReference type="Proteomes" id="UP000186698">
    <property type="component" value="Chromosome 5L"/>
</dbReference>
<protein>
    <submittedName>
        <fullName evidence="12">Protein kinase C delta type-like</fullName>
    </submittedName>
</protein>
<dbReference type="AlphaFoldDB" id="A0A8J1KQ36"/>
<evidence type="ECO:0000256" key="7">
    <source>
        <dbReference type="PROSITE-ProRule" id="PRU10141"/>
    </source>
</evidence>
<feature type="compositionally biased region" description="Basic residues" evidence="9">
    <location>
        <begin position="108"/>
        <end position="117"/>
    </location>
</feature>
<dbReference type="InterPro" id="IPR011009">
    <property type="entry name" value="Kinase-like_dom_sf"/>
</dbReference>
<dbReference type="KEGG" id="xla:108716304"/>
<comment type="similarity">
    <text evidence="8">Belongs to the protein kinase superfamily.</text>
</comment>
<organism evidence="11 12">
    <name type="scientific">Xenopus laevis</name>
    <name type="common">African clawed frog</name>
    <dbReference type="NCBI Taxonomy" id="8355"/>
    <lineage>
        <taxon>Eukaryota</taxon>
        <taxon>Metazoa</taxon>
        <taxon>Chordata</taxon>
        <taxon>Craniata</taxon>
        <taxon>Vertebrata</taxon>
        <taxon>Euteleostomi</taxon>
        <taxon>Amphibia</taxon>
        <taxon>Batrachia</taxon>
        <taxon>Anura</taxon>
        <taxon>Pipoidea</taxon>
        <taxon>Pipidae</taxon>
        <taxon>Xenopodinae</taxon>
        <taxon>Xenopus</taxon>
        <taxon>Xenopus</taxon>
    </lineage>
</organism>
<dbReference type="GO" id="GO:0004674">
    <property type="term" value="F:protein serine/threonine kinase activity"/>
    <property type="evidence" value="ECO:0000318"/>
    <property type="project" value="GO_Central"/>
</dbReference>
<keyword evidence="5" id="KW-0418">Kinase</keyword>
<accession>A0A8J1KQ36</accession>
<dbReference type="SUPFAM" id="SSF56112">
    <property type="entry name" value="Protein kinase-like (PK-like)"/>
    <property type="match status" value="1"/>
</dbReference>
<dbReference type="PROSITE" id="PS00108">
    <property type="entry name" value="PROTEIN_KINASE_ST"/>
    <property type="match status" value="1"/>
</dbReference>
<dbReference type="RefSeq" id="XP_041418339.1">
    <property type="nucleotide sequence ID" value="XM_041562405.1"/>
</dbReference>
<dbReference type="OrthoDB" id="6482350at2759"/>
<dbReference type="GO" id="GO:0005737">
    <property type="term" value="C:cytoplasm"/>
    <property type="evidence" value="ECO:0000318"/>
    <property type="project" value="GO_Central"/>
</dbReference>
<feature type="compositionally biased region" description="Polar residues" evidence="9">
    <location>
        <begin position="36"/>
        <end position="51"/>
    </location>
</feature>
<keyword evidence="1 8" id="KW-0723">Serine/threonine-protein kinase</keyword>
<dbReference type="Gene3D" id="3.30.200.20">
    <property type="entry name" value="Phosphorylase Kinase, domain 1"/>
    <property type="match status" value="1"/>
</dbReference>
<dbReference type="InterPro" id="IPR000719">
    <property type="entry name" value="Prot_kinase_dom"/>
</dbReference>
<evidence type="ECO:0000313" key="11">
    <source>
        <dbReference type="Proteomes" id="UP000186698"/>
    </source>
</evidence>
<dbReference type="Pfam" id="PF00069">
    <property type="entry name" value="Pkinase"/>
    <property type="match status" value="1"/>
</dbReference>
<keyword evidence="3" id="KW-0808">Transferase</keyword>
<name>A0A8J1KQ36_XENLA</name>
<gene>
    <name evidence="12" type="primary">LOC108716304</name>
</gene>
<feature type="compositionally biased region" description="Basic and acidic residues" evidence="9">
    <location>
        <begin position="125"/>
        <end position="148"/>
    </location>
</feature>
<evidence type="ECO:0000256" key="4">
    <source>
        <dbReference type="ARBA" id="ARBA00022741"/>
    </source>
</evidence>
<dbReference type="Gene3D" id="1.10.510.10">
    <property type="entry name" value="Transferase(Phosphotransferase) domain 1"/>
    <property type="match status" value="1"/>
</dbReference>
<reference evidence="12" key="1">
    <citation type="submission" date="2025-08" db="UniProtKB">
        <authorList>
            <consortium name="RefSeq"/>
        </authorList>
    </citation>
    <scope>IDENTIFICATION</scope>
    <source>
        <strain evidence="12">J_2021</strain>
        <tissue evidence="12">Erythrocytes</tissue>
    </source>
</reference>
<evidence type="ECO:0000313" key="12">
    <source>
        <dbReference type="RefSeq" id="XP_041418339.1"/>
    </source>
</evidence>